<protein>
    <recommendedName>
        <fullName evidence="4">DUF378 domain-containing protein</fullName>
    </recommendedName>
</protein>
<comment type="caution">
    <text evidence="2">The sequence shown here is derived from an EMBL/GenBank/DDBJ whole genome shotgun (WGS) entry which is preliminary data.</text>
</comment>
<dbReference type="InterPro" id="IPR007211">
    <property type="entry name" value="DUF378"/>
</dbReference>
<keyword evidence="1" id="KW-0472">Membrane</keyword>
<feature type="transmembrane region" description="Helical" evidence="1">
    <location>
        <begin position="76"/>
        <end position="100"/>
    </location>
</feature>
<dbReference type="Pfam" id="PF04070">
    <property type="entry name" value="DUF378"/>
    <property type="match status" value="1"/>
</dbReference>
<evidence type="ECO:0000256" key="1">
    <source>
        <dbReference type="SAM" id="Phobius"/>
    </source>
</evidence>
<gene>
    <name evidence="2" type="ORF">A2733_02025</name>
</gene>
<sequence>MEILIPNPTSFVEKAGFIKIIFNKNMCANCKDGCCCKGAHCTTSKIGNFLLIAGGLNWGLMGLGMLLGSVGSWNVINMLLGSIPLLEGLVYLLVGISALVKIFGCRCKKCKEGVCMSCGGRDTMSGGGMGGKTEMKM</sequence>
<accession>A0A1F6V2R1</accession>
<organism evidence="2 3">
    <name type="scientific">Candidatus Nomurabacteria bacterium RIFCSPHIGHO2_01_FULL_40_20</name>
    <dbReference type="NCBI Taxonomy" id="1801738"/>
    <lineage>
        <taxon>Bacteria</taxon>
        <taxon>Candidatus Nomuraibacteriota</taxon>
    </lineage>
</organism>
<keyword evidence="1" id="KW-0812">Transmembrane</keyword>
<feature type="transmembrane region" description="Helical" evidence="1">
    <location>
        <begin position="49"/>
        <end position="70"/>
    </location>
</feature>
<dbReference type="AlphaFoldDB" id="A0A1F6V2R1"/>
<evidence type="ECO:0000313" key="2">
    <source>
        <dbReference type="EMBL" id="OGI63726.1"/>
    </source>
</evidence>
<evidence type="ECO:0008006" key="4">
    <source>
        <dbReference type="Google" id="ProtNLM"/>
    </source>
</evidence>
<keyword evidence="1" id="KW-1133">Transmembrane helix</keyword>
<reference evidence="2 3" key="1">
    <citation type="journal article" date="2016" name="Nat. Commun.">
        <title>Thousands of microbial genomes shed light on interconnected biogeochemical processes in an aquifer system.</title>
        <authorList>
            <person name="Anantharaman K."/>
            <person name="Brown C.T."/>
            <person name="Hug L.A."/>
            <person name="Sharon I."/>
            <person name="Castelle C.J."/>
            <person name="Probst A.J."/>
            <person name="Thomas B.C."/>
            <person name="Singh A."/>
            <person name="Wilkins M.J."/>
            <person name="Karaoz U."/>
            <person name="Brodie E.L."/>
            <person name="Williams K.H."/>
            <person name="Hubbard S.S."/>
            <person name="Banfield J.F."/>
        </authorList>
    </citation>
    <scope>NUCLEOTIDE SEQUENCE [LARGE SCALE GENOMIC DNA]</scope>
</reference>
<name>A0A1F6V2R1_9BACT</name>
<evidence type="ECO:0000313" key="3">
    <source>
        <dbReference type="Proteomes" id="UP000178985"/>
    </source>
</evidence>
<dbReference type="Proteomes" id="UP000178985">
    <property type="component" value="Unassembled WGS sequence"/>
</dbReference>
<dbReference type="EMBL" id="MFTO01000013">
    <property type="protein sequence ID" value="OGI63726.1"/>
    <property type="molecule type" value="Genomic_DNA"/>
</dbReference>
<proteinExistence type="predicted"/>